<evidence type="ECO:0000313" key="2">
    <source>
        <dbReference type="Proteomes" id="UP001239111"/>
    </source>
</evidence>
<comment type="caution">
    <text evidence="1">The sequence shown here is derived from an EMBL/GenBank/DDBJ whole genome shotgun (WGS) entry which is preliminary data.</text>
</comment>
<dbReference type="Proteomes" id="UP001239111">
    <property type="component" value="Chromosome 3"/>
</dbReference>
<dbReference type="EMBL" id="CM056743">
    <property type="protein sequence ID" value="KAJ8673701.1"/>
    <property type="molecule type" value="Genomic_DNA"/>
</dbReference>
<evidence type="ECO:0000313" key="1">
    <source>
        <dbReference type="EMBL" id="KAJ8673701.1"/>
    </source>
</evidence>
<organism evidence="1 2">
    <name type="scientific">Eretmocerus hayati</name>
    <dbReference type="NCBI Taxonomy" id="131215"/>
    <lineage>
        <taxon>Eukaryota</taxon>
        <taxon>Metazoa</taxon>
        <taxon>Ecdysozoa</taxon>
        <taxon>Arthropoda</taxon>
        <taxon>Hexapoda</taxon>
        <taxon>Insecta</taxon>
        <taxon>Pterygota</taxon>
        <taxon>Neoptera</taxon>
        <taxon>Endopterygota</taxon>
        <taxon>Hymenoptera</taxon>
        <taxon>Apocrita</taxon>
        <taxon>Proctotrupomorpha</taxon>
        <taxon>Chalcidoidea</taxon>
        <taxon>Aphelinidae</taxon>
        <taxon>Aphelininae</taxon>
        <taxon>Eretmocerus</taxon>
    </lineage>
</organism>
<protein>
    <submittedName>
        <fullName evidence="1">Uncharacterized protein</fullName>
    </submittedName>
</protein>
<name>A0ACC2NRE5_9HYME</name>
<accession>A0ACC2NRE5</accession>
<gene>
    <name evidence="1" type="ORF">QAD02_004963</name>
</gene>
<sequence>MRKGGEREKYCKVCQVPGRQLRTGRLMQKLGVAAAAETRIVCYRRRATTEVAQESTPIESSSALTAQRLRSEVCRVSIPPILRRLFSNAYAEEKFCIELGLAWVLERLFTVQDIASEQDAVASLRNFPVEKVEPSSISL</sequence>
<reference evidence="1" key="1">
    <citation type="submission" date="2023-04" db="EMBL/GenBank/DDBJ databases">
        <title>A chromosome-level genome assembly of the parasitoid wasp Eretmocerus hayati.</title>
        <authorList>
            <person name="Zhong Y."/>
            <person name="Liu S."/>
            <person name="Liu Y."/>
        </authorList>
    </citation>
    <scope>NUCLEOTIDE SEQUENCE</scope>
    <source>
        <strain evidence="1">ZJU_SS_LIU_2023</strain>
    </source>
</reference>
<keyword evidence="2" id="KW-1185">Reference proteome</keyword>
<proteinExistence type="predicted"/>